<dbReference type="GeneID" id="94432420"/>
<reference evidence="1 2" key="1">
    <citation type="journal article" date="2017" name="Int. J. Parasitol.">
        <title>The genome of the protozoan parasite Cystoisospora suis and a reverse vaccinology approach to identify vaccine candidates.</title>
        <authorList>
            <person name="Palmieri N."/>
            <person name="Shrestha A."/>
            <person name="Ruttkowski B."/>
            <person name="Beck T."/>
            <person name="Vogl C."/>
            <person name="Tomley F."/>
            <person name="Blake D.P."/>
            <person name="Joachim A."/>
        </authorList>
    </citation>
    <scope>NUCLEOTIDE SEQUENCE [LARGE SCALE GENOMIC DNA]</scope>
    <source>
        <strain evidence="1 2">Wien I</strain>
    </source>
</reference>
<name>A0A2C6KKT7_9APIC</name>
<gene>
    <name evidence="1" type="ORF">CSUI_009090</name>
</gene>
<dbReference type="RefSeq" id="XP_067918820.1">
    <property type="nucleotide sequence ID" value="XM_068069209.1"/>
</dbReference>
<dbReference type="OrthoDB" id="333677at2759"/>
<protein>
    <submittedName>
        <fullName evidence="1">Apicoplast import protein</fullName>
    </submittedName>
</protein>
<evidence type="ECO:0000313" key="2">
    <source>
        <dbReference type="Proteomes" id="UP000221165"/>
    </source>
</evidence>
<sequence>MPRPQPVRQDARGGCAVPYVKESSRQLRDPVPSRSMQTVGELQAHRATANALRSSEGTARLRQLCRVLTFVLCFFTVRVLPSLSLSEATATLSSNCLLPPPRTRPLAPHNVELVFCFTAVKQRLKPRFPASQRARQKLAFLLAPSMRSNWPARCLYSRRVRASSAAYESACRTRSAFCKLPNVTVGQPIPPSPAPGCEHLTTWIGLRQKNGRLFSRLPAFARRPGKGVCGDPSDGTPLHPAENSGSRLKMPSLLHRIAAAGVYMLPNLELLQTFLPALQTTLPSAARLWSILGRCLSVYGSIPCSSLLTFAGPYTLLIKNKGLLRPSYFLRHHTMTALMISMLQYTVSMIYFKGISSSLSEAAPVHETTVLSLYLTVQLLLLSSAFRALKARYGWIPVITEAVALHIGDKPPGEY</sequence>
<accession>A0A2C6KKT7</accession>
<comment type="caution">
    <text evidence="1">The sequence shown here is derived from an EMBL/GenBank/DDBJ whole genome shotgun (WGS) entry which is preliminary data.</text>
</comment>
<dbReference type="Proteomes" id="UP000221165">
    <property type="component" value="Unassembled WGS sequence"/>
</dbReference>
<dbReference type="AlphaFoldDB" id="A0A2C6KKT7"/>
<evidence type="ECO:0000313" key="1">
    <source>
        <dbReference type="EMBL" id="PHJ17095.1"/>
    </source>
</evidence>
<dbReference type="EMBL" id="MIGC01005279">
    <property type="protein sequence ID" value="PHJ17095.1"/>
    <property type="molecule type" value="Genomic_DNA"/>
</dbReference>
<organism evidence="1 2">
    <name type="scientific">Cystoisospora suis</name>
    <dbReference type="NCBI Taxonomy" id="483139"/>
    <lineage>
        <taxon>Eukaryota</taxon>
        <taxon>Sar</taxon>
        <taxon>Alveolata</taxon>
        <taxon>Apicomplexa</taxon>
        <taxon>Conoidasida</taxon>
        <taxon>Coccidia</taxon>
        <taxon>Eucoccidiorida</taxon>
        <taxon>Eimeriorina</taxon>
        <taxon>Sarcocystidae</taxon>
        <taxon>Cystoisospora</taxon>
    </lineage>
</organism>
<proteinExistence type="predicted"/>
<keyword evidence="2" id="KW-1185">Reference proteome</keyword>
<dbReference type="VEuPathDB" id="ToxoDB:CSUI_009090"/>